<feature type="domain" description="Acyl-CoA dehydrogenase/oxidase C-terminal" evidence="6">
    <location>
        <begin position="230"/>
        <end position="378"/>
    </location>
</feature>
<dbReference type="InterPro" id="IPR006089">
    <property type="entry name" value="Acyl-CoA_DH_CS"/>
</dbReference>
<dbReference type="SUPFAM" id="SSF56645">
    <property type="entry name" value="Acyl-CoA dehydrogenase NM domain-like"/>
    <property type="match status" value="1"/>
</dbReference>
<protein>
    <submittedName>
        <fullName evidence="9">Acyl-CoA dehydrogenase family protein</fullName>
    </submittedName>
</protein>
<feature type="domain" description="Acyl-CoA dehydrogenase/oxidase N-terminal" evidence="8">
    <location>
        <begin position="7"/>
        <end position="114"/>
    </location>
</feature>
<dbReference type="InterPro" id="IPR037069">
    <property type="entry name" value="AcylCoA_DH/ox_N_sf"/>
</dbReference>
<dbReference type="InterPro" id="IPR013786">
    <property type="entry name" value="AcylCoA_DH/ox_N"/>
</dbReference>
<feature type="domain" description="Acyl-CoA oxidase/dehydrogenase middle" evidence="7">
    <location>
        <begin position="123"/>
        <end position="218"/>
    </location>
</feature>
<evidence type="ECO:0000256" key="1">
    <source>
        <dbReference type="ARBA" id="ARBA00001974"/>
    </source>
</evidence>
<dbReference type="SUPFAM" id="SSF47203">
    <property type="entry name" value="Acyl-CoA dehydrogenase C-terminal domain-like"/>
    <property type="match status" value="1"/>
</dbReference>
<evidence type="ECO:0000259" key="8">
    <source>
        <dbReference type="Pfam" id="PF02771"/>
    </source>
</evidence>
<dbReference type="InterPro" id="IPR046373">
    <property type="entry name" value="Acyl-CoA_Oxase/DH_mid-dom_sf"/>
</dbReference>
<dbReference type="RefSeq" id="WP_394847979.1">
    <property type="nucleotide sequence ID" value="NZ_CP089982.1"/>
</dbReference>
<dbReference type="EMBL" id="CP089982">
    <property type="protein sequence ID" value="WXA97363.1"/>
    <property type="molecule type" value="Genomic_DNA"/>
</dbReference>
<keyword evidence="3 5" id="KW-0285">Flavoprotein</keyword>
<dbReference type="InterPro" id="IPR009100">
    <property type="entry name" value="AcylCoA_DH/oxidase_NM_dom_sf"/>
</dbReference>
<dbReference type="Gene3D" id="2.40.110.10">
    <property type="entry name" value="Butyryl-CoA Dehydrogenase, subunit A, domain 2"/>
    <property type="match status" value="1"/>
</dbReference>
<evidence type="ECO:0000256" key="4">
    <source>
        <dbReference type="ARBA" id="ARBA00022827"/>
    </source>
</evidence>
<sequence length="382" mass="41761">MIDFELSEEQRALIDTARRFARERIIPIVPECDREARFPRHIFEEAWKIGLVNPTLPSEYGGQGLSDVDSSFITEELAYACTGIQTSMTANTLGLTPIRLGGTEEQKKKYLGWLSSEPVFCSYATTEPAAGSDVAGIQTRAVKDSGGGYVLNGTKCWITNASLASFYTIFATENPELRHKGIGAFIVHRDAVGLKVGKHEDKMGQRASDTCQVMLDDVHVPASQVLAPPGKGFKLAMETFNQTRPDIGAIAVGLMRRCLDESVAYAKERKTFGVPIGQHQLVQAMIAEMAIRIEATSLLVRKAAWNLDKGIRNPIVSSYAKAFGADAAMQSALDAVQIFGGNGYVKEYPVEKLMRDAKVLQIYEGTSQIQRIIIARHALGTG</sequence>
<dbReference type="Proteomes" id="UP001379533">
    <property type="component" value="Chromosome"/>
</dbReference>
<dbReference type="Pfam" id="PF00441">
    <property type="entry name" value="Acyl-CoA_dh_1"/>
    <property type="match status" value="1"/>
</dbReference>
<evidence type="ECO:0000256" key="3">
    <source>
        <dbReference type="ARBA" id="ARBA00022630"/>
    </source>
</evidence>
<evidence type="ECO:0000256" key="5">
    <source>
        <dbReference type="RuleBase" id="RU362125"/>
    </source>
</evidence>
<dbReference type="PANTHER" id="PTHR43884:SF12">
    <property type="entry name" value="ISOVALERYL-COA DEHYDROGENASE, MITOCHONDRIAL-RELATED"/>
    <property type="match status" value="1"/>
</dbReference>
<proteinExistence type="inferred from homology"/>
<dbReference type="InterPro" id="IPR036250">
    <property type="entry name" value="AcylCo_DH-like_C"/>
</dbReference>
<dbReference type="Gene3D" id="1.20.140.10">
    <property type="entry name" value="Butyryl-CoA Dehydrogenase, subunit A, domain 3"/>
    <property type="match status" value="1"/>
</dbReference>
<comment type="similarity">
    <text evidence="2 5">Belongs to the acyl-CoA dehydrogenase family.</text>
</comment>
<gene>
    <name evidence="9" type="ORF">LZC95_11005</name>
</gene>
<evidence type="ECO:0000259" key="6">
    <source>
        <dbReference type="Pfam" id="PF00441"/>
    </source>
</evidence>
<evidence type="ECO:0000259" key="7">
    <source>
        <dbReference type="Pfam" id="PF02770"/>
    </source>
</evidence>
<name>A0ABZ2KF86_9BACT</name>
<dbReference type="Gene3D" id="1.10.540.10">
    <property type="entry name" value="Acyl-CoA dehydrogenase/oxidase, N-terminal domain"/>
    <property type="match status" value="1"/>
</dbReference>
<dbReference type="Pfam" id="PF02770">
    <property type="entry name" value="Acyl-CoA_dh_M"/>
    <property type="match status" value="1"/>
</dbReference>
<accession>A0ABZ2KF86</accession>
<keyword evidence="10" id="KW-1185">Reference proteome</keyword>
<dbReference type="InterPro" id="IPR009075">
    <property type="entry name" value="AcylCo_DH/oxidase_C"/>
</dbReference>
<reference evidence="9 10" key="1">
    <citation type="submission" date="2021-12" db="EMBL/GenBank/DDBJ databases">
        <title>Discovery of the Pendulisporaceae a myxobacterial family with distinct sporulation behavior and unique specialized metabolism.</title>
        <authorList>
            <person name="Garcia R."/>
            <person name="Popoff A."/>
            <person name="Bader C.D."/>
            <person name="Loehr J."/>
            <person name="Walesch S."/>
            <person name="Walt C."/>
            <person name="Boldt J."/>
            <person name="Bunk B."/>
            <person name="Haeckl F.J.F.P.J."/>
            <person name="Gunesch A.P."/>
            <person name="Birkelbach J."/>
            <person name="Nuebel U."/>
            <person name="Pietschmann T."/>
            <person name="Bach T."/>
            <person name="Mueller R."/>
        </authorList>
    </citation>
    <scope>NUCLEOTIDE SEQUENCE [LARGE SCALE GENOMIC DNA]</scope>
    <source>
        <strain evidence="9 10">MSr12523</strain>
    </source>
</reference>
<keyword evidence="5" id="KW-0560">Oxidoreductase</keyword>
<comment type="cofactor">
    <cofactor evidence="1 5">
        <name>FAD</name>
        <dbReference type="ChEBI" id="CHEBI:57692"/>
    </cofactor>
</comment>
<evidence type="ECO:0000313" key="9">
    <source>
        <dbReference type="EMBL" id="WXA97363.1"/>
    </source>
</evidence>
<dbReference type="PANTHER" id="PTHR43884">
    <property type="entry name" value="ACYL-COA DEHYDROGENASE"/>
    <property type="match status" value="1"/>
</dbReference>
<dbReference type="Pfam" id="PF02771">
    <property type="entry name" value="Acyl-CoA_dh_N"/>
    <property type="match status" value="1"/>
</dbReference>
<dbReference type="PROSITE" id="PS00073">
    <property type="entry name" value="ACYL_COA_DH_2"/>
    <property type="match status" value="1"/>
</dbReference>
<keyword evidence="4 5" id="KW-0274">FAD</keyword>
<dbReference type="PIRSF" id="PIRSF016578">
    <property type="entry name" value="HsaA"/>
    <property type="match status" value="1"/>
</dbReference>
<evidence type="ECO:0000313" key="10">
    <source>
        <dbReference type="Proteomes" id="UP001379533"/>
    </source>
</evidence>
<organism evidence="9 10">
    <name type="scientific">Pendulispora brunnea</name>
    <dbReference type="NCBI Taxonomy" id="2905690"/>
    <lineage>
        <taxon>Bacteria</taxon>
        <taxon>Pseudomonadati</taxon>
        <taxon>Myxococcota</taxon>
        <taxon>Myxococcia</taxon>
        <taxon>Myxococcales</taxon>
        <taxon>Sorangiineae</taxon>
        <taxon>Pendulisporaceae</taxon>
        <taxon>Pendulispora</taxon>
    </lineage>
</organism>
<dbReference type="InterPro" id="IPR006091">
    <property type="entry name" value="Acyl-CoA_Oxase/DH_mid-dom"/>
</dbReference>
<evidence type="ECO:0000256" key="2">
    <source>
        <dbReference type="ARBA" id="ARBA00009347"/>
    </source>
</evidence>